<dbReference type="AlphaFoldDB" id="A0A1B1KH03"/>
<gene>
    <name evidence="1" type="ORF">R1CP_36400</name>
</gene>
<reference evidence="1 2" key="1">
    <citation type="submission" date="2014-07" db="EMBL/GenBank/DDBJ databases">
        <authorList>
            <person name="Zhang J.E."/>
            <person name="Yang H."/>
            <person name="Guo J."/>
            <person name="Deng Z."/>
            <person name="Luo H."/>
            <person name="Luo M."/>
            <person name="Zhao B."/>
        </authorList>
    </citation>
    <scope>NUCLEOTIDE SEQUENCE [LARGE SCALE GENOMIC DNA]</scope>
    <source>
        <strain evidence="1 2">1CP</strain>
        <plasmid evidence="2">Plasmid pr1cp1</plasmid>
    </source>
</reference>
<geneLocation type="plasmid" evidence="2">
    <name>pr1cp1</name>
</geneLocation>
<sequence>MTQEHAVVVAGSAAGLRAAFKAVECHLTQGRRVLCRADSSGGRRHGDRGEPSTITNAFSLTSMRAALHRFPEDRAAALDARHAVRTDGVLGRDLPSER</sequence>
<evidence type="ECO:0000313" key="1">
    <source>
        <dbReference type="EMBL" id="ANS31886.1"/>
    </source>
</evidence>
<dbReference type="Proteomes" id="UP000186108">
    <property type="component" value="Plasmid pR1CP1"/>
</dbReference>
<evidence type="ECO:0000313" key="2">
    <source>
        <dbReference type="Proteomes" id="UP000186108"/>
    </source>
</evidence>
<protein>
    <submittedName>
        <fullName evidence="1">Uncharacterized protein</fullName>
    </submittedName>
</protein>
<proteinExistence type="predicted"/>
<organism evidence="1 2">
    <name type="scientific">Rhodococcus opacus</name>
    <name type="common">Nocardia opaca</name>
    <dbReference type="NCBI Taxonomy" id="37919"/>
    <lineage>
        <taxon>Bacteria</taxon>
        <taxon>Bacillati</taxon>
        <taxon>Actinomycetota</taxon>
        <taxon>Actinomycetes</taxon>
        <taxon>Mycobacteriales</taxon>
        <taxon>Nocardiaceae</taxon>
        <taxon>Rhodococcus</taxon>
    </lineage>
</organism>
<accession>A0A1B1KH03</accession>
<dbReference type="EMBL" id="CP009112">
    <property type="protein sequence ID" value="ANS31886.1"/>
    <property type="molecule type" value="Genomic_DNA"/>
</dbReference>
<name>A0A1B1KH03_RHOOP</name>
<keyword evidence="1" id="KW-0614">Plasmid</keyword>